<dbReference type="PANTHER" id="PTHR19134">
    <property type="entry name" value="RECEPTOR-TYPE TYROSINE-PROTEIN PHOSPHATASE"/>
    <property type="match status" value="1"/>
</dbReference>
<dbReference type="Gene3D" id="3.90.190.10">
    <property type="entry name" value="Protein tyrosine phosphatase superfamily"/>
    <property type="match status" value="1"/>
</dbReference>
<dbReference type="GO" id="GO:0004725">
    <property type="term" value="F:protein tyrosine phosphatase activity"/>
    <property type="evidence" value="ECO:0007669"/>
    <property type="project" value="InterPro"/>
</dbReference>
<dbReference type="InterPro" id="IPR050348">
    <property type="entry name" value="Protein-Tyr_Phosphatase"/>
</dbReference>
<evidence type="ECO:0000313" key="6">
    <source>
        <dbReference type="Proteomes" id="UP000203537"/>
    </source>
</evidence>
<dbReference type="SMART" id="SM00404">
    <property type="entry name" value="PTPc_motif"/>
    <property type="match status" value="1"/>
</dbReference>
<reference evidence="4 6" key="2">
    <citation type="journal article" date="2004" name="Science">
        <title>Genome sequence of a polydnavirus: insights into symbiotic virus evolution.</title>
        <authorList>
            <person name="Espagne E."/>
            <person name="Dupuy C."/>
            <person name="Huguet E."/>
            <person name="Cattolico L."/>
            <person name="Provost B."/>
            <person name="Martins N."/>
            <person name="Poirie M."/>
            <person name="Periquet G."/>
            <person name="Drezen J.M."/>
        </authorList>
    </citation>
    <scope>NUCLEOTIDE SEQUENCE [LARGE SCALE GENOMIC DNA]</scope>
</reference>
<dbReference type="GeneID" id="3238765"/>
<proteinExistence type="inferred from homology"/>
<dbReference type="PANTHER" id="PTHR19134:SF534">
    <property type="entry name" value="LD27988P"/>
    <property type="match status" value="1"/>
</dbReference>
<organism evidence="4 6">
    <name type="scientific">Bracoviriform congregatae</name>
    <dbReference type="NCBI Taxonomy" id="39640"/>
    <lineage>
        <taxon>Viruses</taxon>
        <taxon>Viruses incertae sedis</taxon>
        <taxon>Polydnaviriformidae</taxon>
        <taxon>Bracoviriform</taxon>
    </lineage>
</organism>
<protein>
    <submittedName>
        <fullName evidence="4">PTPI protein</fullName>
    </submittedName>
    <submittedName>
        <fullName evidence="5">Protein tyrosine phosphatase</fullName>
    </submittedName>
</protein>
<evidence type="ECO:0000259" key="3">
    <source>
        <dbReference type="PROSITE" id="PS50056"/>
    </source>
</evidence>
<name>Q5ZP76_9VIRU</name>
<evidence type="ECO:0000256" key="1">
    <source>
        <dbReference type="ARBA" id="ARBA00009580"/>
    </source>
</evidence>
<dbReference type="InterPro" id="IPR000242">
    <property type="entry name" value="PTP_cat"/>
</dbReference>
<dbReference type="Proteomes" id="UP000203537">
    <property type="component" value="Genome"/>
</dbReference>
<dbReference type="InterPro" id="IPR000387">
    <property type="entry name" value="Tyr_Pase_dom"/>
</dbReference>
<feature type="domain" description="Tyrosine specific protein phosphatases" evidence="3">
    <location>
        <begin position="236"/>
        <end position="315"/>
    </location>
</feature>
<dbReference type="PRINTS" id="PR00700">
    <property type="entry name" value="PRTYPHPHTASE"/>
</dbReference>
<dbReference type="SUPFAM" id="SSF52799">
    <property type="entry name" value="(Phosphotyrosine protein) phosphatases II"/>
    <property type="match status" value="1"/>
</dbReference>
<sequence length="325" mass="37874">MSNKCSAFQGFYKSRFDHRIKFSLKLVAIDNRRFTMKVLTTEPCIPRMNADEFLRFMEDPKSKARIINEYQSKFMTEGEEMKSTLEQNKEVEIKGCLSYLQFLYYGPQSKKKQVLPRARFVDGYDTKHKFLCAKNPAEEDSEMFWQSVWDNHVEIIVMIGKLNEKSFQYWSSTQRQSVLSGKFKITTREIAVHSYFTATVLSLTSTTLKSKQRRSVVHYQFTDWPKGSLPQPGHFLDFYFFVDDVYLKLKNRMPDKKAAPILIHCFDGLGGSQMYCAIDICITKYDLTKVVSVSYVVERIREQKPGAINSSDLYALCYEIVKGYV</sequence>
<dbReference type="EMBL" id="AJ640093">
    <property type="protein sequence ID" value="CAG26729.1"/>
    <property type="molecule type" value="Genomic_DNA"/>
</dbReference>
<dbReference type="InterPro" id="IPR029021">
    <property type="entry name" value="Prot-tyrosine_phosphatase-like"/>
</dbReference>
<reference evidence="5" key="1">
    <citation type="journal article" date="2004" name="J. Virol.">
        <title>Bracoviruses contain a large multigene family coding for protein tyrosine phosphatases.</title>
        <authorList>
            <person name="Provost B."/>
            <person name="Varricchio P."/>
            <person name="Arana E."/>
            <person name="Espagne E."/>
            <person name="Falabella P."/>
            <person name="Huguet E."/>
            <person name="La Scaleia R."/>
            <person name="Cattolico L."/>
            <person name="Poirie M."/>
            <person name="Malva C."/>
            <person name="Olszewski J.A."/>
            <person name="Pennacchio F."/>
            <person name="Drezen J.M."/>
        </authorList>
    </citation>
    <scope>NUCLEOTIDE SEQUENCE</scope>
</reference>
<evidence type="ECO:0000259" key="2">
    <source>
        <dbReference type="PROSITE" id="PS50055"/>
    </source>
</evidence>
<dbReference type="SMART" id="SM00194">
    <property type="entry name" value="PTPc"/>
    <property type="match status" value="1"/>
</dbReference>
<dbReference type="PROSITE" id="PS50056">
    <property type="entry name" value="TYR_PHOSPHATASE_2"/>
    <property type="match status" value="1"/>
</dbReference>
<dbReference type="EMBL" id="AJ632304">
    <property type="protein sequence ID" value="CAG17380.1"/>
    <property type="molecule type" value="Genomic_DNA"/>
</dbReference>
<evidence type="ECO:0000313" key="5">
    <source>
        <dbReference type="EMBL" id="CAG26729.1"/>
    </source>
</evidence>
<comment type="similarity">
    <text evidence="1">Belongs to the protein-tyrosine phosphatase family.</text>
</comment>
<evidence type="ECO:0000313" key="4">
    <source>
        <dbReference type="EMBL" id="CAG17380.1"/>
    </source>
</evidence>
<accession>Q5ZP76</accession>
<dbReference type="Pfam" id="PF00102">
    <property type="entry name" value="Y_phosphatase"/>
    <property type="match status" value="1"/>
</dbReference>
<gene>
    <name evidence="4" type="primary">PTPI</name>
    <name evidence="5" type="synonym">CcBV PTPI</name>
    <name evidence="4" type="ORF">CcBV_1.2</name>
</gene>
<dbReference type="RefSeq" id="YP_184758.1">
    <property type="nucleotide sequence ID" value="NC_006633.1"/>
</dbReference>
<dbReference type="KEGG" id="vg:3238765"/>
<dbReference type="PROSITE" id="PS50055">
    <property type="entry name" value="TYR_PHOSPHATASE_PTP"/>
    <property type="match status" value="1"/>
</dbReference>
<dbReference type="CDD" id="cd00047">
    <property type="entry name" value="PTPc"/>
    <property type="match status" value="1"/>
</dbReference>
<dbReference type="InterPro" id="IPR003595">
    <property type="entry name" value="Tyr_Pase_cat"/>
</dbReference>
<feature type="domain" description="Tyrosine-protein phosphatase" evidence="2">
    <location>
        <begin position="118"/>
        <end position="324"/>
    </location>
</feature>